<evidence type="ECO:0000313" key="1">
    <source>
        <dbReference type="EMBL" id="GBP61667.1"/>
    </source>
</evidence>
<organism evidence="1 2">
    <name type="scientific">Eumeta variegata</name>
    <name type="common">Bagworm moth</name>
    <name type="synonym">Eumeta japonica</name>
    <dbReference type="NCBI Taxonomy" id="151549"/>
    <lineage>
        <taxon>Eukaryota</taxon>
        <taxon>Metazoa</taxon>
        <taxon>Ecdysozoa</taxon>
        <taxon>Arthropoda</taxon>
        <taxon>Hexapoda</taxon>
        <taxon>Insecta</taxon>
        <taxon>Pterygota</taxon>
        <taxon>Neoptera</taxon>
        <taxon>Endopterygota</taxon>
        <taxon>Lepidoptera</taxon>
        <taxon>Glossata</taxon>
        <taxon>Ditrysia</taxon>
        <taxon>Tineoidea</taxon>
        <taxon>Psychidae</taxon>
        <taxon>Oiketicinae</taxon>
        <taxon>Eumeta</taxon>
    </lineage>
</organism>
<dbReference type="AlphaFoldDB" id="A0A4C1XHH7"/>
<gene>
    <name evidence="1" type="ORF">EVAR_43605_1</name>
</gene>
<reference evidence="1 2" key="1">
    <citation type="journal article" date="2019" name="Commun. Biol.">
        <title>The bagworm genome reveals a unique fibroin gene that provides high tensile strength.</title>
        <authorList>
            <person name="Kono N."/>
            <person name="Nakamura H."/>
            <person name="Ohtoshi R."/>
            <person name="Tomita M."/>
            <person name="Numata K."/>
            <person name="Arakawa K."/>
        </authorList>
    </citation>
    <scope>NUCLEOTIDE SEQUENCE [LARGE SCALE GENOMIC DNA]</scope>
</reference>
<proteinExistence type="predicted"/>
<accession>A0A4C1XHH7</accession>
<sequence length="84" mass="9499">MFALMQLSSVPESYKGSILPSFGVIFTNVRSVLDWRKGSSDVECRSLKLVSFRQPSKGKYRKGLTEKRYCSKLLLYAGLLFAIT</sequence>
<keyword evidence="2" id="KW-1185">Reference proteome</keyword>
<evidence type="ECO:0000313" key="2">
    <source>
        <dbReference type="Proteomes" id="UP000299102"/>
    </source>
</evidence>
<comment type="caution">
    <text evidence="1">The sequence shown here is derived from an EMBL/GenBank/DDBJ whole genome shotgun (WGS) entry which is preliminary data.</text>
</comment>
<dbReference type="Proteomes" id="UP000299102">
    <property type="component" value="Unassembled WGS sequence"/>
</dbReference>
<name>A0A4C1XHH7_EUMVA</name>
<dbReference type="EMBL" id="BGZK01000819">
    <property type="protein sequence ID" value="GBP61667.1"/>
    <property type="molecule type" value="Genomic_DNA"/>
</dbReference>
<protein>
    <submittedName>
        <fullName evidence="1">Uncharacterized protein</fullName>
    </submittedName>
</protein>